<dbReference type="Proteomes" id="UP000188993">
    <property type="component" value="Chromosome"/>
</dbReference>
<dbReference type="OrthoDB" id="2167623at2"/>
<dbReference type="EMBL" id="CP019728">
    <property type="protein sequence ID" value="AQS53355.1"/>
    <property type="molecule type" value="Genomic_DNA"/>
</dbReference>
<sequence length="133" mass="15099">MTTTELKIVAGTIMVTNQRGESFFLVENNGDSISFVHDKTEKEDKFPMGIIMEALLKNVDTNSDSLRLMDLTNLKAERINIPLFVFDLVERPDNQDDLLVGVENIEWRRSLELKTLLDTCEFAGVPVYNSDSN</sequence>
<organism evidence="1 2">
    <name type="scientific">Jeotgalibaca dankookensis</name>
    <dbReference type="NCBI Taxonomy" id="708126"/>
    <lineage>
        <taxon>Bacteria</taxon>
        <taxon>Bacillati</taxon>
        <taxon>Bacillota</taxon>
        <taxon>Bacilli</taxon>
        <taxon>Lactobacillales</taxon>
        <taxon>Carnobacteriaceae</taxon>
        <taxon>Jeotgalibaca</taxon>
    </lineage>
</organism>
<dbReference type="KEGG" id="jda:BW727_100985"/>
<evidence type="ECO:0000313" key="1">
    <source>
        <dbReference type="EMBL" id="AQS53355.1"/>
    </source>
</evidence>
<keyword evidence="2" id="KW-1185">Reference proteome</keyword>
<reference evidence="1 2" key="1">
    <citation type="journal article" date="2014" name="Int. J. Syst. Evol. Microbiol.">
        <title>Jeotgalibaca dankookensis gen. nov., sp. nov., a member of the family Carnobacteriaceae, isolated from seujeot (Korean traditional food).</title>
        <authorList>
            <person name="Lee D.G."/>
            <person name="Trujillo M.E."/>
            <person name="Kang H."/>
            <person name="Ahn T.Y."/>
        </authorList>
    </citation>
    <scope>NUCLEOTIDE SEQUENCE [LARGE SCALE GENOMIC DNA]</scope>
    <source>
        <strain evidence="1 2">EX-07</strain>
    </source>
</reference>
<accession>A0A1S6IP60</accession>
<gene>
    <name evidence="1" type="ORF">BW727_100985</name>
</gene>
<proteinExistence type="predicted"/>
<evidence type="ECO:0000313" key="2">
    <source>
        <dbReference type="Proteomes" id="UP000188993"/>
    </source>
</evidence>
<protein>
    <submittedName>
        <fullName evidence="1">Uncharacterized protein</fullName>
    </submittedName>
</protein>
<dbReference type="AlphaFoldDB" id="A0A1S6IP60"/>
<dbReference type="STRING" id="708126.BW727_100985"/>
<dbReference type="RefSeq" id="WP_062470073.1">
    <property type="nucleotide sequence ID" value="NZ_BBYN01000018.1"/>
</dbReference>
<name>A0A1S6IP60_9LACT</name>